<reference evidence="1" key="1">
    <citation type="journal article" date="2020" name="BMC Genomics">
        <title>Correction to: Identification and distribution of gene clusters required for synthesis of sphingolipid metabolism inhibitors in diverse species of the filamentous fungus Fusarium.</title>
        <authorList>
            <person name="Kim H.S."/>
            <person name="Lohmar J.M."/>
            <person name="Busman M."/>
            <person name="Brown D.W."/>
            <person name="Naumann T.A."/>
            <person name="Divon H.H."/>
            <person name="Lysoe E."/>
            <person name="Uhlig S."/>
            <person name="Proctor R.H."/>
        </authorList>
    </citation>
    <scope>NUCLEOTIDE SEQUENCE</scope>
    <source>
        <strain evidence="1">NRRL 45417</strain>
    </source>
</reference>
<comment type="caution">
    <text evidence="1">The sequence shown here is derived from an EMBL/GenBank/DDBJ whole genome shotgun (WGS) entry which is preliminary data.</text>
</comment>
<dbReference type="OrthoDB" id="9983560at2759"/>
<name>A0A8H4TJK1_9HYPO</name>
<dbReference type="AlphaFoldDB" id="A0A8H4TJK1"/>
<sequence>MSFSFVTSNTFSYDTFYREAMTHGEGDFLAFSFFLWFEPKYTLAELKTLVAPLFQAWKDFEIEFNGTESEHESHYGTQAAGFPSEVVGGSKTETAGRLFPTENFQDAAKFNKSFDVLKSLSDKGGQIIGFGITGGPGPYPDKAVNPAWRGSAMWAISVIVTDQVDGVLAQNGRLLRILNT</sequence>
<keyword evidence="2" id="KW-1185">Reference proteome</keyword>
<evidence type="ECO:0000313" key="1">
    <source>
        <dbReference type="EMBL" id="KAF4959048.1"/>
    </source>
</evidence>
<dbReference type="Proteomes" id="UP000604273">
    <property type="component" value="Unassembled WGS sequence"/>
</dbReference>
<protein>
    <submittedName>
        <fullName evidence="1">Uncharacterized protein</fullName>
    </submittedName>
</protein>
<dbReference type="EMBL" id="JABFAI010000041">
    <property type="protein sequence ID" value="KAF4959048.1"/>
    <property type="molecule type" value="Genomic_DNA"/>
</dbReference>
<proteinExistence type="predicted"/>
<accession>A0A8H4TJK1</accession>
<organism evidence="1 2">
    <name type="scientific">Fusarium gaditjirri</name>
    <dbReference type="NCBI Taxonomy" id="282569"/>
    <lineage>
        <taxon>Eukaryota</taxon>
        <taxon>Fungi</taxon>
        <taxon>Dikarya</taxon>
        <taxon>Ascomycota</taxon>
        <taxon>Pezizomycotina</taxon>
        <taxon>Sordariomycetes</taxon>
        <taxon>Hypocreomycetidae</taxon>
        <taxon>Hypocreales</taxon>
        <taxon>Nectriaceae</taxon>
        <taxon>Fusarium</taxon>
        <taxon>Fusarium nisikadoi species complex</taxon>
    </lineage>
</organism>
<evidence type="ECO:0000313" key="2">
    <source>
        <dbReference type="Proteomes" id="UP000604273"/>
    </source>
</evidence>
<gene>
    <name evidence="1" type="ORF">FGADI_1926</name>
</gene>
<reference evidence="1" key="2">
    <citation type="submission" date="2020-05" db="EMBL/GenBank/DDBJ databases">
        <authorList>
            <person name="Kim H.-S."/>
            <person name="Proctor R.H."/>
            <person name="Brown D.W."/>
        </authorList>
    </citation>
    <scope>NUCLEOTIDE SEQUENCE</scope>
    <source>
        <strain evidence="1">NRRL 45417</strain>
    </source>
</reference>